<reference evidence="11 12" key="1">
    <citation type="journal article" date="2023" name="Antonie Van Leeuwenhoek">
        <title>Mesoterricola silvestris gen. nov., sp. nov., Mesoterricola sediminis sp. nov., Geothrix oryzae sp. nov., Geothrix edaphica sp. nov., Geothrix rubra sp. nov., and Geothrix limicola sp. nov., six novel members of Acidobacteriota isolated from soils.</title>
        <authorList>
            <person name="Itoh H."/>
            <person name="Sugisawa Y."/>
            <person name="Mise K."/>
            <person name="Xu Z."/>
            <person name="Kuniyasu M."/>
            <person name="Ushijima N."/>
            <person name="Kawano K."/>
            <person name="Kobayashi E."/>
            <person name="Shiratori Y."/>
            <person name="Masuda Y."/>
            <person name="Senoo K."/>
        </authorList>
    </citation>
    <scope>NUCLEOTIDE SEQUENCE [LARGE SCALE GENOMIC DNA]</scope>
    <source>
        <strain evidence="11 12">Red804</strain>
    </source>
</reference>
<evidence type="ECO:0000256" key="6">
    <source>
        <dbReference type="ARBA" id="ARBA00022801"/>
    </source>
</evidence>
<protein>
    <recommendedName>
        <fullName evidence="4">NAD(+) diphosphatase</fullName>
        <ecNumber evidence="4">3.6.1.22</ecNumber>
    </recommendedName>
</protein>
<dbReference type="SUPFAM" id="SSF55811">
    <property type="entry name" value="Nudix"/>
    <property type="match status" value="2"/>
</dbReference>
<dbReference type="RefSeq" id="WP_285570297.1">
    <property type="nucleotide sequence ID" value="NZ_BSDE01000001.1"/>
</dbReference>
<keyword evidence="6" id="KW-0378">Hydrolase</keyword>
<evidence type="ECO:0000256" key="4">
    <source>
        <dbReference type="ARBA" id="ARBA00012381"/>
    </source>
</evidence>
<dbReference type="InterPro" id="IPR015376">
    <property type="entry name" value="Znr_NADH_PPase"/>
</dbReference>
<evidence type="ECO:0000256" key="9">
    <source>
        <dbReference type="ARBA" id="ARBA00023679"/>
    </source>
</evidence>
<keyword evidence="12" id="KW-1185">Reference proteome</keyword>
<evidence type="ECO:0000256" key="8">
    <source>
        <dbReference type="ARBA" id="ARBA00023027"/>
    </source>
</evidence>
<dbReference type="PANTHER" id="PTHR42904">
    <property type="entry name" value="NUDIX HYDROLASE, NUDC SUBFAMILY"/>
    <property type="match status" value="1"/>
</dbReference>
<evidence type="ECO:0000256" key="5">
    <source>
        <dbReference type="ARBA" id="ARBA00022723"/>
    </source>
</evidence>
<proteinExistence type="inferred from homology"/>
<comment type="caution">
    <text evidence="11">The sequence shown here is derived from an EMBL/GenBank/DDBJ whole genome shotgun (WGS) entry which is preliminary data.</text>
</comment>
<gene>
    <name evidence="11" type="ORF">GETHLI_06640</name>
</gene>
<dbReference type="CDD" id="cd03429">
    <property type="entry name" value="NUDIX_NADH_pyrophosphatase_Nudt13"/>
    <property type="match status" value="1"/>
</dbReference>
<keyword evidence="5" id="KW-0479">Metal-binding</keyword>
<dbReference type="NCBIfam" id="NF001299">
    <property type="entry name" value="PRK00241.1"/>
    <property type="match status" value="1"/>
</dbReference>
<sequence length="243" mass="26835">MHEGPITFQGDRLWLPLGSVPTGARARLSLPEGVTVLRAEADEAPPAGVEALGLREAHPRMAREDWLRAGRAYQWLEWEAGHRFCGHCAAALVPAEGHGRRCPSCGRAVFPGNSIAIIVLIQRGRGPARQWALARSPHFKPGVYSSVAGFTEPGESLEAAVHREVSEELGIRIQHLRYFGSQPWPFPNGLMVGFRAEYLDGDLRPDPSELEDARWFTRETLPDLPSTISIARWMMDAALAETD</sequence>
<comment type="cofactor">
    <cofactor evidence="2">
        <name>Zn(2+)</name>
        <dbReference type="ChEBI" id="CHEBI:29105"/>
    </cofactor>
</comment>
<dbReference type="EMBL" id="BSDE01000001">
    <property type="protein sequence ID" value="GLH72162.1"/>
    <property type="molecule type" value="Genomic_DNA"/>
</dbReference>
<evidence type="ECO:0000256" key="7">
    <source>
        <dbReference type="ARBA" id="ARBA00022842"/>
    </source>
</evidence>
<dbReference type="PROSITE" id="PS00893">
    <property type="entry name" value="NUDIX_BOX"/>
    <property type="match status" value="1"/>
</dbReference>
<accession>A0ABQ5QBT0</accession>
<dbReference type="Proteomes" id="UP001165069">
    <property type="component" value="Unassembled WGS sequence"/>
</dbReference>
<dbReference type="PANTHER" id="PTHR42904:SF6">
    <property type="entry name" value="NAD-CAPPED RNA HYDROLASE NUDT12"/>
    <property type="match status" value="1"/>
</dbReference>
<comment type="catalytic activity">
    <reaction evidence="9">
        <text>a 5'-end NAD(+)-phospho-ribonucleoside in mRNA + H2O = a 5'-end phospho-adenosine-phospho-ribonucleoside in mRNA + beta-nicotinamide D-ribonucleotide + 2 H(+)</text>
        <dbReference type="Rhea" id="RHEA:60876"/>
        <dbReference type="Rhea" id="RHEA-COMP:15698"/>
        <dbReference type="Rhea" id="RHEA-COMP:15719"/>
        <dbReference type="ChEBI" id="CHEBI:14649"/>
        <dbReference type="ChEBI" id="CHEBI:15377"/>
        <dbReference type="ChEBI" id="CHEBI:15378"/>
        <dbReference type="ChEBI" id="CHEBI:144029"/>
        <dbReference type="ChEBI" id="CHEBI:144051"/>
    </reaction>
    <physiologicalReaction direction="left-to-right" evidence="9">
        <dbReference type="Rhea" id="RHEA:60877"/>
    </physiologicalReaction>
</comment>
<dbReference type="InterPro" id="IPR015797">
    <property type="entry name" value="NUDIX_hydrolase-like_dom_sf"/>
</dbReference>
<dbReference type="EC" id="3.6.1.22" evidence="4"/>
<evidence type="ECO:0000313" key="12">
    <source>
        <dbReference type="Proteomes" id="UP001165069"/>
    </source>
</evidence>
<dbReference type="Gene3D" id="3.90.79.20">
    <property type="match status" value="1"/>
</dbReference>
<dbReference type="Gene3D" id="3.90.79.10">
    <property type="entry name" value="Nucleoside Triphosphate Pyrophosphohydrolase"/>
    <property type="match status" value="1"/>
</dbReference>
<evidence type="ECO:0000259" key="10">
    <source>
        <dbReference type="PROSITE" id="PS51462"/>
    </source>
</evidence>
<keyword evidence="8" id="KW-0520">NAD</keyword>
<dbReference type="InterPro" id="IPR000086">
    <property type="entry name" value="NUDIX_hydrolase_dom"/>
</dbReference>
<name>A0ABQ5QBT0_9BACT</name>
<evidence type="ECO:0000256" key="3">
    <source>
        <dbReference type="ARBA" id="ARBA00009595"/>
    </source>
</evidence>
<evidence type="ECO:0000256" key="2">
    <source>
        <dbReference type="ARBA" id="ARBA00001947"/>
    </source>
</evidence>
<comment type="cofactor">
    <cofactor evidence="1">
        <name>Mg(2+)</name>
        <dbReference type="ChEBI" id="CHEBI:18420"/>
    </cofactor>
</comment>
<organism evidence="11 12">
    <name type="scientific">Geothrix limicola</name>
    <dbReference type="NCBI Taxonomy" id="2927978"/>
    <lineage>
        <taxon>Bacteria</taxon>
        <taxon>Pseudomonadati</taxon>
        <taxon>Acidobacteriota</taxon>
        <taxon>Holophagae</taxon>
        <taxon>Holophagales</taxon>
        <taxon>Holophagaceae</taxon>
        <taxon>Geothrix</taxon>
    </lineage>
</organism>
<dbReference type="Pfam" id="PF00293">
    <property type="entry name" value="NUDIX"/>
    <property type="match status" value="1"/>
</dbReference>
<dbReference type="InterPro" id="IPR050241">
    <property type="entry name" value="NAD-cap_RNA_hydrolase_NudC"/>
</dbReference>
<dbReference type="InterPro" id="IPR049734">
    <property type="entry name" value="NudC-like_C"/>
</dbReference>
<keyword evidence="7" id="KW-0460">Magnesium</keyword>
<evidence type="ECO:0000313" key="11">
    <source>
        <dbReference type="EMBL" id="GLH72162.1"/>
    </source>
</evidence>
<dbReference type="InterPro" id="IPR020084">
    <property type="entry name" value="NUDIX_hydrolase_CS"/>
</dbReference>
<comment type="similarity">
    <text evidence="3">Belongs to the Nudix hydrolase family. NudC subfamily.</text>
</comment>
<dbReference type="PROSITE" id="PS51462">
    <property type="entry name" value="NUDIX"/>
    <property type="match status" value="1"/>
</dbReference>
<evidence type="ECO:0000256" key="1">
    <source>
        <dbReference type="ARBA" id="ARBA00001946"/>
    </source>
</evidence>
<dbReference type="Pfam" id="PF09297">
    <property type="entry name" value="Zn_ribbon_NUD"/>
    <property type="match status" value="1"/>
</dbReference>
<feature type="domain" description="Nudix hydrolase" evidence="10">
    <location>
        <begin position="111"/>
        <end position="240"/>
    </location>
</feature>